<dbReference type="GO" id="GO:0003723">
    <property type="term" value="F:RNA binding"/>
    <property type="evidence" value="ECO:0007669"/>
    <property type="project" value="InterPro"/>
</dbReference>
<evidence type="ECO:0000259" key="1">
    <source>
        <dbReference type="Pfam" id="PF00849"/>
    </source>
</evidence>
<dbReference type="GO" id="GO:0009982">
    <property type="term" value="F:pseudouridine synthase activity"/>
    <property type="evidence" value="ECO:0007669"/>
    <property type="project" value="InterPro"/>
</dbReference>
<reference evidence="3" key="1">
    <citation type="submission" date="2018-08" db="EMBL/GenBank/DDBJ databases">
        <authorList>
            <person name="Grouzdev D.S."/>
            <person name="Krutkina M.S."/>
        </authorList>
    </citation>
    <scope>NUCLEOTIDE SEQUENCE [LARGE SCALE GENOMIC DNA]</scope>
    <source>
        <strain evidence="3">4-11</strain>
    </source>
</reference>
<gene>
    <name evidence="2" type="ORF">DYP60_03645</name>
</gene>
<dbReference type="CDD" id="cd02869">
    <property type="entry name" value="PseudoU_synth_RluA_like"/>
    <property type="match status" value="1"/>
</dbReference>
<dbReference type="GO" id="GO:0000455">
    <property type="term" value="P:enzyme-directed rRNA pseudouridine synthesis"/>
    <property type="evidence" value="ECO:0007669"/>
    <property type="project" value="TreeGrafter"/>
</dbReference>
<dbReference type="Gene3D" id="3.30.2350.10">
    <property type="entry name" value="Pseudouridine synthase"/>
    <property type="match status" value="1"/>
</dbReference>
<dbReference type="SUPFAM" id="SSF55120">
    <property type="entry name" value="Pseudouridine synthase"/>
    <property type="match status" value="1"/>
</dbReference>
<dbReference type="InterPro" id="IPR006145">
    <property type="entry name" value="PsdUridine_synth_RsuA/RluA"/>
</dbReference>
<evidence type="ECO:0000313" key="2">
    <source>
        <dbReference type="EMBL" id="RFU95579.1"/>
    </source>
</evidence>
<dbReference type="GO" id="GO:0140098">
    <property type="term" value="F:catalytic activity, acting on RNA"/>
    <property type="evidence" value="ECO:0007669"/>
    <property type="project" value="UniProtKB-ARBA"/>
</dbReference>
<dbReference type="AlphaFoldDB" id="A0A372MIK4"/>
<dbReference type="InterPro" id="IPR006224">
    <property type="entry name" value="PsdUridine_synth_RluA-like_CS"/>
</dbReference>
<comment type="caution">
    <text evidence="2">The sequence shown here is derived from an EMBL/GenBank/DDBJ whole genome shotgun (WGS) entry which is preliminary data.</text>
</comment>
<evidence type="ECO:0000313" key="3">
    <source>
        <dbReference type="Proteomes" id="UP000264002"/>
    </source>
</evidence>
<dbReference type="Proteomes" id="UP000264002">
    <property type="component" value="Unassembled WGS sequence"/>
</dbReference>
<dbReference type="InterPro" id="IPR020103">
    <property type="entry name" value="PsdUridine_synth_cat_dom_sf"/>
</dbReference>
<dbReference type="Pfam" id="PF00849">
    <property type="entry name" value="PseudoU_synth_2"/>
    <property type="match status" value="1"/>
</dbReference>
<keyword evidence="3" id="KW-1185">Reference proteome</keyword>
<name>A0A372MIK4_9SPIR</name>
<feature type="domain" description="Pseudouridine synthase RsuA/RluA-like" evidence="1">
    <location>
        <begin position="244"/>
        <end position="399"/>
    </location>
</feature>
<dbReference type="InterPro" id="IPR050188">
    <property type="entry name" value="RluA_PseudoU_synthase"/>
</dbReference>
<organism evidence="2 3">
    <name type="scientific">Sphaerochaeta halotolerans</name>
    <dbReference type="NCBI Taxonomy" id="2293840"/>
    <lineage>
        <taxon>Bacteria</taxon>
        <taxon>Pseudomonadati</taxon>
        <taxon>Spirochaetota</taxon>
        <taxon>Spirochaetia</taxon>
        <taxon>Spirochaetales</taxon>
        <taxon>Sphaerochaetaceae</taxon>
        <taxon>Sphaerochaeta</taxon>
    </lineage>
</organism>
<dbReference type="PANTHER" id="PTHR21600:SF89">
    <property type="entry name" value="RIBOSOMAL LARGE SUBUNIT PSEUDOURIDINE SYNTHASE A"/>
    <property type="match status" value="1"/>
</dbReference>
<proteinExistence type="predicted"/>
<dbReference type="PROSITE" id="PS01129">
    <property type="entry name" value="PSI_RLU"/>
    <property type="match status" value="1"/>
</dbReference>
<dbReference type="PANTHER" id="PTHR21600">
    <property type="entry name" value="MITOCHONDRIAL RNA PSEUDOURIDINE SYNTHASE"/>
    <property type="match status" value="1"/>
</dbReference>
<dbReference type="EMBL" id="QUWK01000003">
    <property type="protein sequence ID" value="RFU95579.1"/>
    <property type="molecule type" value="Genomic_DNA"/>
</dbReference>
<reference evidence="2 3" key="2">
    <citation type="submission" date="2018-09" db="EMBL/GenBank/DDBJ databases">
        <title>Genome of Sphaerochaeta halotolerans strain 4-11.</title>
        <authorList>
            <person name="Nazina T.N."/>
            <person name="Sokolova D.S."/>
        </authorList>
    </citation>
    <scope>NUCLEOTIDE SEQUENCE [LARGE SCALE GENOMIC DNA]</scope>
    <source>
        <strain evidence="2 3">4-11</strain>
    </source>
</reference>
<accession>A0A372MIK4</accession>
<sequence>MHQKQYFRTIKDTMNPPLPEYPALTHALLLQQLLLTNRVVDFEGEGKVPIDGFFFPGGGAMFGVLVALGQHGNEVLLKAFSGSCMGHLNLPGWVTHLVDEEAYTRYLGLFDVPIKELGIRAEAAHTEEERRGLLARRSELSRKALSHYRELYNIATIDGRNIRLESIFPGGKVPTGSGDCCAIKLLQYALTHHLHPISMAEFFFGAPTKDSRRSHLSFYGPCDEKCKPILHAMLTLDIVYQDSHIIIVNKDAGLLSVPGRGPQKRDSVETRLRLLMPDLPLQCAVHRLDMDTSGLLILAKTKEAHKRMNKQFSEKQVSKSYVALLEGVVTQEKGKIELPFRLDVNHRPHQMYDAQQGKWGTTLFQRIRVERRADGSLVTRMYFFPLTGRTHQLRLHSAHEKGLGHPIKGDRLYGHGMQDRLYLHAKALSFHHPITGEWMEFSTDDPF</sequence>
<protein>
    <submittedName>
        <fullName evidence="2">RluA family pseudouridine synthase</fullName>
    </submittedName>
</protein>